<keyword evidence="5" id="KW-1185">Reference proteome</keyword>
<keyword evidence="1 2" id="KW-0597">Phosphoprotein</keyword>
<reference evidence="4 5" key="1">
    <citation type="submission" date="2016-10" db="EMBL/GenBank/DDBJ databases">
        <authorList>
            <person name="de Groot N.N."/>
        </authorList>
    </citation>
    <scope>NUCLEOTIDE SEQUENCE [LARGE SCALE GENOMIC DNA]</scope>
    <source>
        <strain evidence="4 5">DSM 21039</strain>
    </source>
</reference>
<organism evidence="4 5">
    <name type="scientific">Chitinophaga rupis</name>
    <dbReference type="NCBI Taxonomy" id="573321"/>
    <lineage>
        <taxon>Bacteria</taxon>
        <taxon>Pseudomonadati</taxon>
        <taxon>Bacteroidota</taxon>
        <taxon>Chitinophagia</taxon>
        <taxon>Chitinophagales</taxon>
        <taxon>Chitinophagaceae</taxon>
        <taxon>Chitinophaga</taxon>
    </lineage>
</organism>
<proteinExistence type="predicted"/>
<name>A0A1H7L8D2_9BACT</name>
<dbReference type="PANTHER" id="PTHR44591:SF3">
    <property type="entry name" value="RESPONSE REGULATORY DOMAIN-CONTAINING PROTEIN"/>
    <property type="match status" value="1"/>
</dbReference>
<dbReference type="InterPro" id="IPR001789">
    <property type="entry name" value="Sig_transdc_resp-reg_receiver"/>
</dbReference>
<sequence>MIKAIIIDDERNSRDIISLMLGKYCPQVQIADTASDCADGISKIKQHQPQLVFLDLEMPDGTGFDVLQGTQDEASFEAVFVTAFEKKFLHAIRFSEVEIILKPIDKESLLQAVQTVSQRINSQASKNRYRVLLDNFNHGKQANWNLLLPLANSQETTIRTTAIEYLESGMEGCSFYLEDGTVLQVERSFRHYADLFIPLRFYQVNNTQMVQLSHINRVMNDSQHILLNSGAQLEITERRKKDLLSFYR</sequence>
<evidence type="ECO:0000313" key="4">
    <source>
        <dbReference type="EMBL" id="SEK95080.1"/>
    </source>
</evidence>
<feature type="domain" description="Response regulatory" evidence="3">
    <location>
        <begin position="3"/>
        <end position="117"/>
    </location>
</feature>
<dbReference type="PANTHER" id="PTHR44591">
    <property type="entry name" value="STRESS RESPONSE REGULATOR PROTEIN 1"/>
    <property type="match status" value="1"/>
</dbReference>
<gene>
    <name evidence="4" type="ORF">SAMN04488505_1011197</name>
</gene>
<feature type="modified residue" description="4-aspartylphosphate" evidence="2">
    <location>
        <position position="55"/>
    </location>
</feature>
<accession>A0A1H7L8D2</accession>
<dbReference type="SUPFAM" id="SSF52172">
    <property type="entry name" value="CheY-like"/>
    <property type="match status" value="1"/>
</dbReference>
<evidence type="ECO:0000259" key="3">
    <source>
        <dbReference type="PROSITE" id="PS50110"/>
    </source>
</evidence>
<dbReference type="EMBL" id="FOBB01000001">
    <property type="protein sequence ID" value="SEK95080.1"/>
    <property type="molecule type" value="Genomic_DNA"/>
</dbReference>
<dbReference type="OrthoDB" id="1646880at2"/>
<dbReference type="STRING" id="573321.SAMN04488505_1011197"/>
<dbReference type="AlphaFoldDB" id="A0A1H7L8D2"/>
<dbReference type="Pfam" id="PF00072">
    <property type="entry name" value="Response_reg"/>
    <property type="match status" value="1"/>
</dbReference>
<dbReference type="Gene3D" id="2.40.50.1020">
    <property type="entry name" value="LytTr DNA-binding domain"/>
    <property type="match status" value="1"/>
</dbReference>
<dbReference type="Gene3D" id="3.40.50.2300">
    <property type="match status" value="1"/>
</dbReference>
<protein>
    <submittedName>
        <fullName evidence="4">Two component transcriptional regulator, LytTR family</fullName>
    </submittedName>
</protein>
<dbReference type="SMART" id="SM00448">
    <property type="entry name" value="REC"/>
    <property type="match status" value="1"/>
</dbReference>
<dbReference type="PROSITE" id="PS50110">
    <property type="entry name" value="RESPONSE_REGULATORY"/>
    <property type="match status" value="1"/>
</dbReference>
<dbReference type="Proteomes" id="UP000198984">
    <property type="component" value="Unassembled WGS sequence"/>
</dbReference>
<evidence type="ECO:0000313" key="5">
    <source>
        <dbReference type="Proteomes" id="UP000198984"/>
    </source>
</evidence>
<dbReference type="RefSeq" id="WP_089907401.1">
    <property type="nucleotide sequence ID" value="NZ_FOBB01000001.1"/>
</dbReference>
<evidence type="ECO:0000256" key="1">
    <source>
        <dbReference type="ARBA" id="ARBA00022553"/>
    </source>
</evidence>
<evidence type="ECO:0000256" key="2">
    <source>
        <dbReference type="PROSITE-ProRule" id="PRU00169"/>
    </source>
</evidence>
<dbReference type="GO" id="GO:0000160">
    <property type="term" value="P:phosphorelay signal transduction system"/>
    <property type="evidence" value="ECO:0007669"/>
    <property type="project" value="InterPro"/>
</dbReference>
<dbReference type="InterPro" id="IPR011006">
    <property type="entry name" value="CheY-like_superfamily"/>
</dbReference>
<dbReference type="InterPro" id="IPR050595">
    <property type="entry name" value="Bact_response_regulator"/>
</dbReference>